<dbReference type="EMBL" id="CM004400">
    <property type="protein sequence ID" value="OAY31169.1"/>
    <property type="molecule type" value="Genomic_DNA"/>
</dbReference>
<protein>
    <submittedName>
        <fullName evidence="1">Uncharacterized protein</fullName>
    </submittedName>
</protein>
<reference evidence="2" key="1">
    <citation type="journal article" date="2016" name="Nat. Biotechnol.">
        <title>Sequencing wild and cultivated cassava and related species reveals extensive interspecific hybridization and genetic diversity.</title>
        <authorList>
            <person name="Bredeson J.V."/>
            <person name="Lyons J.B."/>
            <person name="Prochnik S.E."/>
            <person name="Wu G.A."/>
            <person name="Ha C.M."/>
            <person name="Edsinger-Gonzales E."/>
            <person name="Grimwood J."/>
            <person name="Schmutz J."/>
            <person name="Rabbi I.Y."/>
            <person name="Egesi C."/>
            <person name="Nauluvula P."/>
            <person name="Lebot V."/>
            <person name="Ndunguru J."/>
            <person name="Mkamilo G."/>
            <person name="Bart R.S."/>
            <person name="Setter T.L."/>
            <person name="Gleadow R.M."/>
            <person name="Kulakow P."/>
            <person name="Ferguson M.E."/>
            <person name="Rounsley S."/>
            <person name="Rokhsar D.S."/>
        </authorList>
    </citation>
    <scope>NUCLEOTIDE SEQUENCE [LARGE SCALE GENOMIC DNA]</scope>
    <source>
        <strain evidence="2">cv. AM560-2</strain>
    </source>
</reference>
<gene>
    <name evidence="1" type="ORF">MANES_14G089700v8</name>
</gene>
<name>A0A2C9UL43_MANES</name>
<dbReference type="Proteomes" id="UP000091857">
    <property type="component" value="Chromosome 14"/>
</dbReference>
<dbReference type="Gramene" id="Manes.14G089700.1.v8.1">
    <property type="protein sequence ID" value="Manes.14G089700.1.v8.1.CDS.1"/>
    <property type="gene ID" value="Manes.14G089700.v8.1"/>
</dbReference>
<evidence type="ECO:0000313" key="1">
    <source>
        <dbReference type="EMBL" id="OAY31169.1"/>
    </source>
</evidence>
<proteinExistence type="predicted"/>
<comment type="caution">
    <text evidence="1">The sequence shown here is derived from an EMBL/GenBank/DDBJ whole genome shotgun (WGS) entry which is preliminary data.</text>
</comment>
<organism evidence="1 2">
    <name type="scientific">Manihot esculenta</name>
    <name type="common">Cassava</name>
    <name type="synonym">Jatropha manihot</name>
    <dbReference type="NCBI Taxonomy" id="3983"/>
    <lineage>
        <taxon>Eukaryota</taxon>
        <taxon>Viridiplantae</taxon>
        <taxon>Streptophyta</taxon>
        <taxon>Embryophyta</taxon>
        <taxon>Tracheophyta</taxon>
        <taxon>Spermatophyta</taxon>
        <taxon>Magnoliopsida</taxon>
        <taxon>eudicotyledons</taxon>
        <taxon>Gunneridae</taxon>
        <taxon>Pentapetalae</taxon>
        <taxon>rosids</taxon>
        <taxon>fabids</taxon>
        <taxon>Malpighiales</taxon>
        <taxon>Euphorbiaceae</taxon>
        <taxon>Crotonoideae</taxon>
        <taxon>Manihoteae</taxon>
        <taxon>Manihot</taxon>
    </lineage>
</organism>
<keyword evidence="2" id="KW-1185">Reference proteome</keyword>
<sequence>MKEIPESNITYQLIPIFNEAEQVSSAAKYPSYEYYGEKRDTYVLSAKWKDKEAFSARFGRYSGLFCSMCSECLHKAWERVDNMPRVAQTTSSQNAISYLIFTWDDSSLP</sequence>
<dbReference type="AlphaFoldDB" id="A0A2C9UL43"/>
<evidence type="ECO:0000313" key="2">
    <source>
        <dbReference type="Proteomes" id="UP000091857"/>
    </source>
</evidence>
<accession>A0A2C9UL43</accession>